<evidence type="ECO:0000256" key="4">
    <source>
        <dbReference type="RuleBase" id="RU363018"/>
    </source>
</evidence>
<organism evidence="5 6">
    <name type="scientific">Paralvinella palmiformis</name>
    <dbReference type="NCBI Taxonomy" id="53620"/>
    <lineage>
        <taxon>Eukaryota</taxon>
        <taxon>Metazoa</taxon>
        <taxon>Spiralia</taxon>
        <taxon>Lophotrochozoa</taxon>
        <taxon>Annelida</taxon>
        <taxon>Polychaeta</taxon>
        <taxon>Sedentaria</taxon>
        <taxon>Canalipalpata</taxon>
        <taxon>Terebellida</taxon>
        <taxon>Terebelliformia</taxon>
        <taxon>Alvinellidae</taxon>
        <taxon>Paralvinella</taxon>
    </lineage>
</organism>
<dbReference type="GO" id="GO:0045547">
    <property type="term" value="F:ditrans,polycis-polyprenyl diphosphate synthase [(2E,6E)-farnesyl diphosphate specific] activity"/>
    <property type="evidence" value="ECO:0007669"/>
    <property type="project" value="UniProtKB-EC"/>
</dbReference>
<evidence type="ECO:0000256" key="3">
    <source>
        <dbReference type="ARBA" id="ARBA00047353"/>
    </source>
</evidence>
<dbReference type="EC" id="2.5.1.-" evidence="4"/>
<keyword evidence="2 4" id="KW-0808">Transferase</keyword>
<accession>A0AAD9JKK8</accession>
<dbReference type="InterPro" id="IPR001441">
    <property type="entry name" value="UPP_synth-like"/>
</dbReference>
<comment type="similarity">
    <text evidence="1 4">Belongs to the UPP synthase family.</text>
</comment>
<dbReference type="EMBL" id="JAODUP010000253">
    <property type="protein sequence ID" value="KAK2154939.1"/>
    <property type="molecule type" value="Genomic_DNA"/>
</dbReference>
<dbReference type="GO" id="GO:0016094">
    <property type="term" value="P:polyprenol biosynthetic process"/>
    <property type="evidence" value="ECO:0007669"/>
    <property type="project" value="TreeGrafter"/>
</dbReference>
<comment type="catalytic activity">
    <reaction evidence="3">
        <text>n isopentenyl diphosphate + (2E,6E)-farnesyl diphosphate = a di-trans,poly-cis-polyprenyl diphosphate + n diphosphate</text>
        <dbReference type="Rhea" id="RHEA:53008"/>
        <dbReference type="Rhea" id="RHEA-COMP:19494"/>
        <dbReference type="ChEBI" id="CHEBI:33019"/>
        <dbReference type="ChEBI" id="CHEBI:128769"/>
        <dbReference type="ChEBI" id="CHEBI:136960"/>
        <dbReference type="ChEBI" id="CHEBI:175763"/>
        <dbReference type="EC" id="2.5.1.87"/>
    </reaction>
</comment>
<dbReference type="Pfam" id="PF01255">
    <property type="entry name" value="Prenyltransf"/>
    <property type="match status" value="2"/>
</dbReference>
<dbReference type="PANTHER" id="PTHR10291">
    <property type="entry name" value="DEHYDRODOLICHYL DIPHOSPHATE SYNTHASE FAMILY MEMBER"/>
    <property type="match status" value="1"/>
</dbReference>
<dbReference type="PANTHER" id="PTHR10291:SF43">
    <property type="entry name" value="DEHYDRODOLICHYL DIPHOSPHATE SYNTHASE COMPLEX SUBUNIT DHDDS"/>
    <property type="match status" value="1"/>
</dbReference>
<evidence type="ECO:0000313" key="5">
    <source>
        <dbReference type="EMBL" id="KAK2154939.1"/>
    </source>
</evidence>
<dbReference type="NCBIfam" id="TIGR00055">
    <property type="entry name" value="uppS"/>
    <property type="match status" value="1"/>
</dbReference>
<evidence type="ECO:0000313" key="6">
    <source>
        <dbReference type="Proteomes" id="UP001208570"/>
    </source>
</evidence>
<dbReference type="PROSITE" id="PS01066">
    <property type="entry name" value="UPP_SYNTHASE"/>
    <property type="match status" value="1"/>
</dbReference>
<protein>
    <recommendedName>
        <fullName evidence="4">Alkyl transferase</fullName>
        <ecNumber evidence="4">2.5.1.-</ecNumber>
    </recommendedName>
</protein>
<dbReference type="GO" id="GO:1904423">
    <property type="term" value="C:dehydrodolichyl diphosphate synthase complex"/>
    <property type="evidence" value="ECO:0007669"/>
    <property type="project" value="TreeGrafter"/>
</dbReference>
<sequence>MKEMSTWIRDTNKSWLHRSLISVLAAGPIPKHVAFIMDGNRRFAKKNSLEQAQGHLKGFDKLAEMLDWCLDLGITEVTVYAFSIENFKRSKEEVDCLMELARQKFSRLMHENDYSLVMLWPDLYYTSIFIILSIQIGLCTKDEHGVGLSGEVIDKHGVCFRVLGNINMLPVDLQEIIADAVTMTCHNNRAFLNVCFAYTSQDEICAAMREVAEGVQLGLIKESDISERLLEKCLYTYQSCAPDLLVRTSGEVRLSDFLLWQEAKLKHEAELDRIQKEDDYRNAVESCRITPPAGTQNGFSVQHKVNTFAAQRQERIKNFLQHVERRRARLFQDILQNRCIKCGT</sequence>
<gene>
    <name evidence="5" type="ORF">LSH36_253g03028</name>
</gene>
<dbReference type="Proteomes" id="UP001208570">
    <property type="component" value="Unassembled WGS sequence"/>
</dbReference>
<comment type="caution">
    <text evidence="5">The sequence shown here is derived from an EMBL/GenBank/DDBJ whole genome shotgun (WGS) entry which is preliminary data.</text>
</comment>
<dbReference type="InterPro" id="IPR018520">
    <property type="entry name" value="UPP_synth-like_CS"/>
</dbReference>
<name>A0AAD9JKK8_9ANNE</name>
<dbReference type="InterPro" id="IPR036424">
    <property type="entry name" value="UPP_synth-like_sf"/>
</dbReference>
<dbReference type="SUPFAM" id="SSF64005">
    <property type="entry name" value="Undecaprenyl diphosphate synthase"/>
    <property type="match status" value="2"/>
</dbReference>
<dbReference type="Gene3D" id="3.40.1180.10">
    <property type="entry name" value="Decaprenyl diphosphate synthase-like"/>
    <property type="match status" value="1"/>
</dbReference>
<proteinExistence type="inferred from homology"/>
<evidence type="ECO:0000256" key="1">
    <source>
        <dbReference type="ARBA" id="ARBA00005432"/>
    </source>
</evidence>
<evidence type="ECO:0000256" key="2">
    <source>
        <dbReference type="ARBA" id="ARBA00022679"/>
    </source>
</evidence>
<reference evidence="5" key="1">
    <citation type="journal article" date="2023" name="Mol. Biol. Evol.">
        <title>Third-Generation Sequencing Reveals the Adaptive Role of the Epigenome in Three Deep-Sea Polychaetes.</title>
        <authorList>
            <person name="Perez M."/>
            <person name="Aroh O."/>
            <person name="Sun Y."/>
            <person name="Lan Y."/>
            <person name="Juniper S.K."/>
            <person name="Young C.R."/>
            <person name="Angers B."/>
            <person name="Qian P.Y."/>
        </authorList>
    </citation>
    <scope>NUCLEOTIDE SEQUENCE</scope>
    <source>
        <strain evidence="5">P08H-3</strain>
    </source>
</reference>
<keyword evidence="6" id="KW-1185">Reference proteome</keyword>
<dbReference type="CDD" id="cd00475">
    <property type="entry name" value="Cis_IPPS"/>
    <property type="match status" value="1"/>
</dbReference>
<dbReference type="GO" id="GO:0005783">
    <property type="term" value="C:endoplasmic reticulum"/>
    <property type="evidence" value="ECO:0007669"/>
    <property type="project" value="TreeGrafter"/>
</dbReference>
<dbReference type="AlphaFoldDB" id="A0AAD9JKK8"/>